<dbReference type="Proteomes" id="UP000005018">
    <property type="component" value="Chromosome 1"/>
</dbReference>
<dbReference type="KEGG" id="cot:CORT_0A08170"/>
<feature type="transmembrane region" description="Helical" evidence="10">
    <location>
        <begin position="347"/>
        <end position="371"/>
    </location>
</feature>
<dbReference type="GO" id="GO:0006869">
    <property type="term" value="P:lipid transport"/>
    <property type="evidence" value="ECO:0007669"/>
    <property type="project" value="UniProtKB-KW"/>
</dbReference>
<evidence type="ECO:0000256" key="1">
    <source>
        <dbReference type="ARBA" id="ARBA00004651"/>
    </source>
</evidence>
<evidence type="ECO:0000256" key="9">
    <source>
        <dbReference type="SAM" id="MobiDB-lite"/>
    </source>
</evidence>
<dbReference type="GO" id="GO:0000324">
    <property type="term" value="C:fungal-type vacuole"/>
    <property type="evidence" value="ECO:0007669"/>
    <property type="project" value="TreeGrafter"/>
</dbReference>
<dbReference type="HOGENOM" id="CLU_033465_6_3_1"/>
<dbReference type="eggNOG" id="ENOG502QU4U">
    <property type="taxonomic scope" value="Eukaryota"/>
</dbReference>
<evidence type="ECO:0000256" key="2">
    <source>
        <dbReference type="ARBA" id="ARBA00009969"/>
    </source>
</evidence>
<reference evidence="11 12" key="1">
    <citation type="journal article" date="2012" name="PLoS ONE">
        <title>Sequence and analysis of the genome of the pathogenic yeast Candida orthopsilosis.</title>
        <authorList>
            <person name="Riccombeni A."/>
            <person name="Vidanes G."/>
            <person name="Proux-Wera E."/>
            <person name="Wolfe K.H."/>
            <person name="Butler G."/>
        </authorList>
    </citation>
    <scope>NUCLEOTIDE SEQUENCE [LARGE SCALE GENOMIC DNA]</scope>
    <source>
        <strain evidence="11 12">Co 90-125</strain>
    </source>
</reference>
<feature type="transmembrane region" description="Helical" evidence="10">
    <location>
        <begin position="190"/>
        <end position="213"/>
    </location>
</feature>
<keyword evidence="3 10" id="KW-0812">Transmembrane</keyword>
<evidence type="ECO:0000313" key="12">
    <source>
        <dbReference type="Proteomes" id="UP000005018"/>
    </source>
</evidence>
<evidence type="ECO:0000256" key="8">
    <source>
        <dbReference type="ARBA" id="ARBA00041117"/>
    </source>
</evidence>
<feature type="transmembrane region" description="Helical" evidence="10">
    <location>
        <begin position="124"/>
        <end position="148"/>
    </location>
</feature>
<comment type="subcellular location">
    <subcellularLocation>
        <location evidence="1">Cell membrane</location>
        <topology evidence="1">Multi-pass membrane protein</topology>
    </subcellularLocation>
</comment>
<evidence type="ECO:0000256" key="3">
    <source>
        <dbReference type="ARBA" id="ARBA00022692"/>
    </source>
</evidence>
<feature type="region of interest" description="Disordered" evidence="9">
    <location>
        <begin position="445"/>
        <end position="477"/>
    </location>
</feature>
<dbReference type="EMBL" id="HE681719">
    <property type="protein sequence ID" value="CCG21202.1"/>
    <property type="molecule type" value="Genomic_DNA"/>
</dbReference>
<feature type="transmembrane region" description="Helical" evidence="10">
    <location>
        <begin position="160"/>
        <end position="178"/>
    </location>
</feature>
<dbReference type="RefSeq" id="XP_003866641.1">
    <property type="nucleotide sequence ID" value="XM_003866593.1"/>
</dbReference>
<proteinExistence type="inferred from homology"/>
<organism evidence="11 12">
    <name type="scientific">Candida orthopsilosis (strain 90-125)</name>
    <name type="common">Yeast</name>
    <dbReference type="NCBI Taxonomy" id="1136231"/>
    <lineage>
        <taxon>Eukaryota</taxon>
        <taxon>Fungi</taxon>
        <taxon>Dikarya</taxon>
        <taxon>Ascomycota</taxon>
        <taxon>Saccharomycotina</taxon>
        <taxon>Pichiomycetes</taxon>
        <taxon>Debaryomycetaceae</taxon>
        <taxon>Candida/Lodderomyces clade</taxon>
        <taxon>Candida</taxon>
    </lineage>
</organism>
<evidence type="ECO:0000256" key="6">
    <source>
        <dbReference type="ARBA" id="ARBA00023136"/>
    </source>
</evidence>
<keyword evidence="12" id="KW-1185">Reference proteome</keyword>
<dbReference type="GO" id="GO:0005886">
    <property type="term" value="C:plasma membrane"/>
    <property type="evidence" value="ECO:0007669"/>
    <property type="project" value="UniProtKB-SubCell"/>
</dbReference>
<dbReference type="PANTHER" id="PTHR31465:SF9">
    <property type="entry name" value="SPHINGOID LONG-CHAIN BASE TRANSPORTER RSB1"/>
    <property type="match status" value="1"/>
</dbReference>
<dbReference type="OrthoDB" id="3358017at2759"/>
<protein>
    <recommendedName>
        <fullName evidence="8">Sphingoid long-chain base transporter RSB1</fullName>
    </recommendedName>
</protein>
<gene>
    <name evidence="11" type="ORF">CORT_0A08170</name>
</gene>
<evidence type="ECO:0000256" key="7">
    <source>
        <dbReference type="ARBA" id="ARBA00037472"/>
    </source>
</evidence>
<evidence type="ECO:0000313" key="11">
    <source>
        <dbReference type="EMBL" id="CCG21202.1"/>
    </source>
</evidence>
<accession>H8WY87</accession>
<keyword evidence="5" id="KW-0445">Lipid transport</keyword>
<keyword evidence="4 10" id="KW-1133">Transmembrane helix</keyword>
<sequence length="505" mass="56604">MEAIINHFLTSWAPATLPTSTSISSIDPTNIPGLSATAESLRQEVATQTNSISLYFLSRNARAAAASYTILSDQQVLASATSVLNAAANTGGTTPTLDIDLTQITQELFNSTLLLKKLEWQSNLYAIHISVPVNLLFAILFFLLLLMYFYLGLIRGKTRYFATCLLCGCGLEIAGYVARTIGHYHWSNTNIFLCQIISLTIAPAFVMAGVYYLLTQLIIIHGGAEFTFLRPSYISWIFVCCDVASLFIQAAGGITAAVKLRLFENTKSGTYIMVGGIAFQVFSMTLYLALLFNFMYRIYFKSIDLKFNIVTFCHLLFNTKRGRKIRLDYKYEQQYDSSFEKIRQRPLFNYLPLAIIMASLFIYVRCIYRVLELSEGWRGYLITHEAFILTLDALMVLLSCLTFIPFHPVFVFGKDVHISVRQSFGKSSHMDLPPVVVLKKEYSYSNDDQSSDSLNEKYMYGAGTSSDRESGSPALSNSVGQKYYNPYLSPARFANYKPGNAASNT</sequence>
<evidence type="ECO:0000256" key="4">
    <source>
        <dbReference type="ARBA" id="ARBA00022989"/>
    </source>
</evidence>
<evidence type="ECO:0000256" key="5">
    <source>
        <dbReference type="ARBA" id="ARBA00023055"/>
    </source>
</evidence>
<evidence type="ECO:0000256" key="10">
    <source>
        <dbReference type="SAM" id="Phobius"/>
    </source>
</evidence>
<comment type="similarity">
    <text evidence="2">Belongs to the lipid-translocating exporter (LTE) (TC 9.A.26.1) family.</text>
</comment>
<feature type="transmembrane region" description="Helical" evidence="10">
    <location>
        <begin position="386"/>
        <end position="412"/>
    </location>
</feature>
<name>H8WY87_CANO9</name>
<dbReference type="GeneID" id="14537806"/>
<comment type="function">
    <text evidence="7">Catalyzes the ATP-dependent translocation of sphingoid long-chain bases (LCBs) from the cytoplasmic site toward the extracytoplasmic side of the membrane (flip-flop). Involved in the establishment of the functional lipid asymmetry of the plasma membrane. Regulates intracellular levels of LCBs, sphingolipid precursors that are growth inhibitory at increased levels.</text>
</comment>
<dbReference type="Pfam" id="PF04479">
    <property type="entry name" value="RTA1"/>
    <property type="match status" value="1"/>
</dbReference>
<feature type="transmembrane region" description="Helical" evidence="10">
    <location>
        <begin position="270"/>
        <end position="292"/>
    </location>
</feature>
<keyword evidence="5" id="KW-0813">Transport</keyword>
<feature type="transmembrane region" description="Helical" evidence="10">
    <location>
        <begin position="233"/>
        <end position="258"/>
    </location>
</feature>
<dbReference type="InterPro" id="IPR007568">
    <property type="entry name" value="RTA1"/>
</dbReference>
<dbReference type="AlphaFoldDB" id="H8WY87"/>
<keyword evidence="6 10" id="KW-0472">Membrane</keyword>
<dbReference type="PANTHER" id="PTHR31465">
    <property type="entry name" value="PROTEIN RTA1-RELATED"/>
    <property type="match status" value="1"/>
</dbReference>